<evidence type="ECO:0000313" key="2">
    <source>
        <dbReference type="MGI" id="MGI:3641852"/>
    </source>
</evidence>
<reference evidence="1" key="2">
    <citation type="journal article" date="2000" name="Genome Res.">
        <title>Normalization and subtraction of cap-trapper-selected cDNAs to prepare full-length cDNA libraries for rapid discovery of new genes.</title>
        <authorList>
            <person name="Carninci P."/>
            <person name="Shibata Y."/>
            <person name="Hayatsu N."/>
            <person name="Sugahara Y."/>
            <person name="Shibata K."/>
            <person name="Itoh M."/>
            <person name="Konno H."/>
            <person name="Okazaki Y."/>
            <person name="Muramatsu M."/>
            <person name="Hayashizaki Y."/>
        </authorList>
    </citation>
    <scope>NUCLEOTIDE SEQUENCE</scope>
    <source>
        <strain evidence="1">C57BL/6J</strain>
        <tissue evidence="1">Testis</tissue>
    </source>
</reference>
<reference evidence="1" key="4">
    <citation type="journal article" date="2001" name="Nature">
        <title>Functional annotation of a full-length mouse cDNA collection.</title>
        <authorList>
            <consortium name="The RIKEN Genome Exploration Research Group Phase II Team and the FANTOM Consortium"/>
        </authorList>
    </citation>
    <scope>NUCLEOTIDE SEQUENCE</scope>
    <source>
        <strain evidence="1">C57BL/6J</strain>
        <tissue evidence="1">Testis</tissue>
    </source>
</reference>
<reference evidence="1" key="8">
    <citation type="journal article" date="2005" name="Science">
        <title>Antisense Transcription in the Mammalian Transcriptome.</title>
        <authorList>
            <consortium name="RIKEN Genome Exploration Research Group and Genome Science Group (Genome Network Project Core Group) and the FANTOM Consortium"/>
        </authorList>
    </citation>
    <scope>NUCLEOTIDE SEQUENCE</scope>
    <source>
        <strain evidence="1">C57BL/6J</strain>
        <tissue evidence="1">Testis</tissue>
    </source>
</reference>
<dbReference type="MGI" id="MGI:3641852">
    <property type="gene designation" value="Gm10765"/>
</dbReference>
<protein>
    <submittedName>
        <fullName evidence="1">Uncharacterized protein</fullName>
    </submittedName>
</protein>
<name>Q3V0W2_MOUSE</name>
<accession>Q3V0W2</accession>
<proteinExistence type="evidence at transcript level"/>
<reference evidence="1" key="3">
    <citation type="journal article" date="2000" name="Genome Res.">
        <title>RIKEN integrated sequence analysis (RISA) system--384-format sequencing pipeline with 384 multicapillary sequencer.</title>
        <authorList>
            <person name="Shibata K."/>
            <person name="Itoh M."/>
            <person name="Aizawa K."/>
            <person name="Nagaoka S."/>
            <person name="Sasaki N."/>
            <person name="Carninci P."/>
            <person name="Konno H."/>
            <person name="Akiyama J."/>
            <person name="Nishi K."/>
            <person name="Kitsunai T."/>
            <person name="Tashiro H."/>
            <person name="Itoh M."/>
            <person name="Sumi N."/>
            <person name="Ishii Y."/>
            <person name="Nakamura S."/>
            <person name="Hazama M."/>
            <person name="Nishine T."/>
            <person name="Harada A."/>
            <person name="Yamamoto R."/>
            <person name="Matsumoto H."/>
            <person name="Sakaguchi S."/>
            <person name="Ikegami T."/>
            <person name="Kashiwagi K."/>
            <person name="Fujiwake S."/>
            <person name="Inoue K."/>
            <person name="Togawa Y."/>
            <person name="Izawa M."/>
            <person name="Ohara E."/>
            <person name="Watahiki M."/>
            <person name="Yoneda Y."/>
            <person name="Ishikawa T."/>
            <person name="Ozawa K."/>
            <person name="Tanaka T."/>
            <person name="Matsuura S."/>
            <person name="Kawai J."/>
            <person name="Okazaki Y."/>
            <person name="Muramatsu M."/>
            <person name="Inoue Y."/>
            <person name="Kira A."/>
            <person name="Hayashizaki Y."/>
        </authorList>
    </citation>
    <scope>NUCLEOTIDE SEQUENCE</scope>
    <source>
        <strain evidence="1">C57BL/6J</strain>
        <tissue evidence="1">Testis</tissue>
    </source>
</reference>
<dbReference type="AGR" id="MGI:3641852"/>
<reference evidence="1" key="6">
    <citation type="submission" date="2004-03" db="EMBL/GenBank/DDBJ databases">
        <authorList>
            <person name="Arakawa T."/>
            <person name="Carninci P."/>
            <person name="Fukuda S."/>
            <person name="Hashizume W."/>
            <person name="Hayashida K."/>
            <person name="Hori F."/>
            <person name="Iida J."/>
            <person name="Imamura K."/>
            <person name="Imotani K."/>
            <person name="Itoh M."/>
            <person name="Kanagawa S."/>
            <person name="Kawai J."/>
            <person name="Kojima M."/>
            <person name="Konno H."/>
            <person name="Murata M."/>
            <person name="Nakamura M."/>
            <person name="Ninomiya N."/>
            <person name="Nishiyori H."/>
            <person name="Nomura K."/>
            <person name="Ohno M."/>
            <person name="Sakazume N."/>
            <person name="Sano H."/>
            <person name="Sasaki D."/>
            <person name="Shibata K."/>
            <person name="Shiraki T."/>
            <person name="Tagami M."/>
            <person name="Tagami Y."/>
            <person name="Waki K."/>
            <person name="Watahiki A."/>
            <person name="Muramatsu M."/>
            <person name="Hayashizaki Y."/>
        </authorList>
    </citation>
    <scope>NUCLEOTIDE SEQUENCE</scope>
    <source>
        <strain evidence="1">C57BL/6J</strain>
        <tissue evidence="1">Testis</tissue>
    </source>
</reference>
<reference evidence="1" key="1">
    <citation type="journal article" date="1999" name="Methods Enzymol.">
        <title>High-efficiency full-length cDNA cloning.</title>
        <authorList>
            <person name="Carninci P."/>
            <person name="Hayashizaki Y."/>
        </authorList>
    </citation>
    <scope>NUCLEOTIDE SEQUENCE</scope>
    <source>
        <strain evidence="1">C57BL/6J</strain>
        <tissue evidence="1">Testis</tissue>
    </source>
</reference>
<sequence length="108" mass="11554">MGLDWVVGRSSFLSRPAFLIASSPGPSQMLGVPGDIYSAGTLSVELQVATHWTPGCRDEIGKKHSARFLSAQLCVLAHKTVPNGSGFSPLFQSASFPSMNYWEVVGRA</sequence>
<gene>
    <name evidence="2" type="primary">Gm10765</name>
</gene>
<reference evidence="1" key="7">
    <citation type="journal article" date="2005" name="Science">
        <title>The Transcriptional Landscape of the Mammalian Genome.</title>
        <authorList>
            <consortium name="The FANTOM Consortium"/>
            <consortium name="Riken Genome Exploration Research Group and Genome Science Group (Genome Network Project Core Group)"/>
        </authorList>
    </citation>
    <scope>NUCLEOTIDE SEQUENCE</scope>
    <source>
        <strain evidence="1">C57BL/6J</strain>
        <tissue evidence="1">Testis</tissue>
    </source>
</reference>
<reference evidence="1" key="5">
    <citation type="journal article" date="2002" name="Nature">
        <title>Analysis of the mouse transcriptome based on functional annotation of 60,770 full-length cDNAs.</title>
        <authorList>
            <consortium name="The FANTOM Consortium and the RIKEN Genome Exploration Research Group Phase I and II Team"/>
        </authorList>
    </citation>
    <scope>NUCLEOTIDE SEQUENCE</scope>
    <source>
        <strain evidence="1">C57BL/6J</strain>
        <tissue evidence="1">Testis</tissue>
    </source>
</reference>
<organism evidence="1">
    <name type="scientific">Mus musculus</name>
    <name type="common">Mouse</name>
    <dbReference type="NCBI Taxonomy" id="10090"/>
    <lineage>
        <taxon>Eukaryota</taxon>
        <taxon>Metazoa</taxon>
        <taxon>Chordata</taxon>
        <taxon>Craniata</taxon>
        <taxon>Vertebrata</taxon>
        <taxon>Euteleostomi</taxon>
        <taxon>Mammalia</taxon>
        <taxon>Eutheria</taxon>
        <taxon>Euarchontoglires</taxon>
        <taxon>Glires</taxon>
        <taxon>Rodentia</taxon>
        <taxon>Myomorpha</taxon>
        <taxon>Muroidea</taxon>
        <taxon>Muridae</taxon>
        <taxon>Murinae</taxon>
        <taxon>Mus</taxon>
        <taxon>Mus</taxon>
    </lineage>
</organism>
<evidence type="ECO:0000313" key="1">
    <source>
        <dbReference type="EMBL" id="BAE21391.1"/>
    </source>
</evidence>
<dbReference type="AlphaFoldDB" id="Q3V0W2"/>
<dbReference type="EMBL" id="AK132848">
    <property type="protein sequence ID" value="BAE21391.1"/>
    <property type="molecule type" value="mRNA"/>
</dbReference>